<feature type="compositionally biased region" description="Polar residues" evidence="1">
    <location>
        <begin position="109"/>
        <end position="119"/>
    </location>
</feature>
<sequence length="258" mass="26303">MGRGPATCHSDCTTDTRARRKNEGSGEEAVWGTRMVVGVTVTVATPQWLMVTDGEAGRDEGGSGGGLEGGDRLGVLVSSPDGRHRPRTRATRSQAALASRLVPGEGRASSLSQSSQVLNPSSVSWSWSSLSFTSPPSSPSSKHSLSPPGASGESGGQICSFSVTTQFLVTSHPPNPSRMPHPGPPPPPIGDSSLPFKDKGVLGAGGAAPHLPGGSYTEIWPRPASVGGEASAPGSATDRCQGSLAFQEESSALPADQP</sequence>
<reference evidence="2 3" key="1">
    <citation type="submission" date="2019-05" db="EMBL/GenBank/DDBJ databases">
        <title>Another draft genome of Portunus trituberculatus and its Hox gene families provides insights of decapod evolution.</title>
        <authorList>
            <person name="Jeong J.-H."/>
            <person name="Song I."/>
            <person name="Kim S."/>
            <person name="Choi T."/>
            <person name="Kim D."/>
            <person name="Ryu S."/>
            <person name="Kim W."/>
        </authorList>
    </citation>
    <scope>NUCLEOTIDE SEQUENCE [LARGE SCALE GENOMIC DNA]</scope>
    <source>
        <tissue evidence="2">Muscle</tissue>
    </source>
</reference>
<name>A0A5B7GUZ0_PORTR</name>
<accession>A0A5B7GUZ0</accession>
<evidence type="ECO:0000256" key="1">
    <source>
        <dbReference type="SAM" id="MobiDB-lite"/>
    </source>
</evidence>
<evidence type="ECO:0000313" key="3">
    <source>
        <dbReference type="Proteomes" id="UP000324222"/>
    </source>
</evidence>
<proteinExistence type="predicted"/>
<dbReference type="AlphaFoldDB" id="A0A5B7GUZ0"/>
<organism evidence="2 3">
    <name type="scientific">Portunus trituberculatus</name>
    <name type="common">Swimming crab</name>
    <name type="synonym">Neptunus trituberculatus</name>
    <dbReference type="NCBI Taxonomy" id="210409"/>
    <lineage>
        <taxon>Eukaryota</taxon>
        <taxon>Metazoa</taxon>
        <taxon>Ecdysozoa</taxon>
        <taxon>Arthropoda</taxon>
        <taxon>Crustacea</taxon>
        <taxon>Multicrustacea</taxon>
        <taxon>Malacostraca</taxon>
        <taxon>Eumalacostraca</taxon>
        <taxon>Eucarida</taxon>
        <taxon>Decapoda</taxon>
        <taxon>Pleocyemata</taxon>
        <taxon>Brachyura</taxon>
        <taxon>Eubrachyura</taxon>
        <taxon>Portunoidea</taxon>
        <taxon>Portunidae</taxon>
        <taxon>Portuninae</taxon>
        <taxon>Portunus</taxon>
    </lineage>
</organism>
<feature type="compositionally biased region" description="Basic and acidic residues" evidence="1">
    <location>
        <begin position="12"/>
        <end position="24"/>
    </location>
</feature>
<feature type="region of interest" description="Disordered" evidence="1">
    <location>
        <begin position="1"/>
        <end position="27"/>
    </location>
</feature>
<dbReference type="EMBL" id="VSRR010021628">
    <property type="protein sequence ID" value="MPC64091.1"/>
    <property type="molecule type" value="Genomic_DNA"/>
</dbReference>
<keyword evidence="3" id="KW-1185">Reference proteome</keyword>
<evidence type="ECO:0000313" key="2">
    <source>
        <dbReference type="EMBL" id="MPC64091.1"/>
    </source>
</evidence>
<feature type="compositionally biased region" description="Low complexity" evidence="1">
    <location>
        <begin position="120"/>
        <end position="148"/>
    </location>
</feature>
<dbReference type="Proteomes" id="UP000324222">
    <property type="component" value="Unassembled WGS sequence"/>
</dbReference>
<feature type="compositionally biased region" description="Pro residues" evidence="1">
    <location>
        <begin position="173"/>
        <end position="189"/>
    </location>
</feature>
<protein>
    <submittedName>
        <fullName evidence="2">Uncharacterized protein</fullName>
    </submittedName>
</protein>
<gene>
    <name evidence="2" type="ORF">E2C01_058202</name>
</gene>
<comment type="caution">
    <text evidence="2">The sequence shown here is derived from an EMBL/GenBank/DDBJ whole genome shotgun (WGS) entry which is preliminary data.</text>
</comment>
<feature type="region of interest" description="Disordered" evidence="1">
    <location>
        <begin position="169"/>
        <end position="258"/>
    </location>
</feature>
<feature type="region of interest" description="Disordered" evidence="1">
    <location>
        <begin position="54"/>
        <end position="157"/>
    </location>
</feature>